<sequence length="174" mass="19376">MKVRWSSTYMMLNRAYELQDHISKFIMELGRTAKDSATAVKLYSLAPTQEEWKQVKLFQKILGDADRSQQRFSSETAPALHLGIPALEELHAAWIDRQVKTGYKRFNRSLQAGLDKIAEYYDKTGDNDAYVFSISTSTILSASCVASICFLSLGANEAYGPLPAALVKGIAMRG</sequence>
<keyword evidence="2" id="KW-1185">Reference proteome</keyword>
<dbReference type="OrthoDB" id="3172935at2759"/>
<dbReference type="EMBL" id="ML213538">
    <property type="protein sequence ID" value="TFK45656.1"/>
    <property type="molecule type" value="Genomic_DNA"/>
</dbReference>
<gene>
    <name evidence="1" type="ORF">OE88DRAFT_1103726</name>
</gene>
<reference evidence="1 2" key="1">
    <citation type="journal article" date="2019" name="Nat. Ecol. Evol.">
        <title>Megaphylogeny resolves global patterns of mushroom evolution.</title>
        <authorList>
            <person name="Varga T."/>
            <person name="Krizsan K."/>
            <person name="Foldi C."/>
            <person name="Dima B."/>
            <person name="Sanchez-Garcia M."/>
            <person name="Sanchez-Ramirez S."/>
            <person name="Szollosi G.J."/>
            <person name="Szarkandi J.G."/>
            <person name="Papp V."/>
            <person name="Albert L."/>
            <person name="Andreopoulos W."/>
            <person name="Angelini C."/>
            <person name="Antonin V."/>
            <person name="Barry K.W."/>
            <person name="Bougher N.L."/>
            <person name="Buchanan P."/>
            <person name="Buyck B."/>
            <person name="Bense V."/>
            <person name="Catcheside P."/>
            <person name="Chovatia M."/>
            <person name="Cooper J."/>
            <person name="Damon W."/>
            <person name="Desjardin D."/>
            <person name="Finy P."/>
            <person name="Geml J."/>
            <person name="Haridas S."/>
            <person name="Hughes K."/>
            <person name="Justo A."/>
            <person name="Karasinski D."/>
            <person name="Kautmanova I."/>
            <person name="Kiss B."/>
            <person name="Kocsube S."/>
            <person name="Kotiranta H."/>
            <person name="LaButti K.M."/>
            <person name="Lechner B.E."/>
            <person name="Liimatainen K."/>
            <person name="Lipzen A."/>
            <person name="Lukacs Z."/>
            <person name="Mihaltcheva S."/>
            <person name="Morgado L.N."/>
            <person name="Niskanen T."/>
            <person name="Noordeloos M.E."/>
            <person name="Ohm R.A."/>
            <person name="Ortiz-Santana B."/>
            <person name="Ovrebo C."/>
            <person name="Racz N."/>
            <person name="Riley R."/>
            <person name="Savchenko A."/>
            <person name="Shiryaev A."/>
            <person name="Soop K."/>
            <person name="Spirin V."/>
            <person name="Szebenyi C."/>
            <person name="Tomsovsky M."/>
            <person name="Tulloss R.E."/>
            <person name="Uehling J."/>
            <person name="Grigoriev I.V."/>
            <person name="Vagvolgyi C."/>
            <person name="Papp T."/>
            <person name="Martin F.M."/>
            <person name="Miettinen O."/>
            <person name="Hibbett D.S."/>
            <person name="Nagy L.G."/>
        </authorList>
    </citation>
    <scope>NUCLEOTIDE SEQUENCE [LARGE SCALE GENOMIC DNA]</scope>
    <source>
        <strain evidence="1 2">OMC1185</strain>
    </source>
</reference>
<protein>
    <submittedName>
        <fullName evidence="1">Uncharacterized protein</fullName>
    </submittedName>
</protein>
<organism evidence="1 2">
    <name type="scientific">Heliocybe sulcata</name>
    <dbReference type="NCBI Taxonomy" id="5364"/>
    <lineage>
        <taxon>Eukaryota</taxon>
        <taxon>Fungi</taxon>
        <taxon>Dikarya</taxon>
        <taxon>Basidiomycota</taxon>
        <taxon>Agaricomycotina</taxon>
        <taxon>Agaricomycetes</taxon>
        <taxon>Gloeophyllales</taxon>
        <taxon>Gloeophyllaceae</taxon>
        <taxon>Heliocybe</taxon>
    </lineage>
</organism>
<name>A0A5C3MMT3_9AGAM</name>
<proteinExistence type="predicted"/>
<dbReference type="InterPro" id="IPR012337">
    <property type="entry name" value="RNaseH-like_sf"/>
</dbReference>
<dbReference type="STRING" id="5364.A0A5C3MMT3"/>
<evidence type="ECO:0000313" key="2">
    <source>
        <dbReference type="Proteomes" id="UP000305948"/>
    </source>
</evidence>
<dbReference type="Proteomes" id="UP000305948">
    <property type="component" value="Unassembled WGS sequence"/>
</dbReference>
<evidence type="ECO:0000313" key="1">
    <source>
        <dbReference type="EMBL" id="TFK45656.1"/>
    </source>
</evidence>
<dbReference type="AlphaFoldDB" id="A0A5C3MMT3"/>
<accession>A0A5C3MMT3</accession>
<dbReference type="SUPFAM" id="SSF53098">
    <property type="entry name" value="Ribonuclease H-like"/>
    <property type="match status" value="1"/>
</dbReference>